<evidence type="ECO:0000313" key="1">
    <source>
        <dbReference type="EMBL" id="UYP17746.1"/>
    </source>
</evidence>
<protein>
    <submittedName>
        <fullName evidence="1">Phage antirepressor N-terminal domain-containing protein</fullName>
    </submittedName>
</protein>
<reference evidence="1" key="1">
    <citation type="submission" date="2022-10" db="EMBL/GenBank/DDBJ databases">
        <title>Rhodococcus ferula Z13 complete genome.</title>
        <authorList>
            <person name="Long X."/>
            <person name="Zang M."/>
        </authorList>
    </citation>
    <scope>NUCLEOTIDE SEQUENCE</scope>
    <source>
        <strain evidence="1">Z13</strain>
    </source>
</reference>
<dbReference type="EMBL" id="CP107551">
    <property type="protein sequence ID" value="UYP17746.1"/>
    <property type="molecule type" value="Genomic_DNA"/>
</dbReference>
<gene>
    <name evidence="1" type="ORF">OED52_13800</name>
</gene>
<dbReference type="Proteomes" id="UP001156484">
    <property type="component" value="Chromosome"/>
</dbReference>
<accession>A0ACD4DCP2</accession>
<evidence type="ECO:0000313" key="2">
    <source>
        <dbReference type="Proteomes" id="UP001156484"/>
    </source>
</evidence>
<name>A0ACD4DCP2_9NOCA</name>
<keyword evidence="2" id="KW-1185">Reference proteome</keyword>
<sequence length="257" mass="28321">MQIAVPGTNATITAAEINGRPMVALKPMCEAIGIDDRSQRRKLQAKAWATGVIMTSVAEDGKSRDMYMIDRRTMTMWLATIDESRVNEDVRPTVIAFQNEAADALDSYFHDGGAINPSATEDQLERLARQAQAQANVLQALKGIVDPKHLEAKGRVVLARALGEKPELDPTSIPLYVSDYLSSKGLDADLVTAKAPGFGKRLKGLYVAEHGEAPGKAYQELPNGTVREVYAYTQADRHLFDQVWNRHYEGVVKAVRR</sequence>
<organism evidence="1 2">
    <name type="scientific">Rhodococcus sacchari</name>
    <dbReference type="NCBI Taxonomy" id="2962047"/>
    <lineage>
        <taxon>Bacteria</taxon>
        <taxon>Bacillati</taxon>
        <taxon>Actinomycetota</taxon>
        <taxon>Actinomycetes</taxon>
        <taxon>Mycobacteriales</taxon>
        <taxon>Nocardiaceae</taxon>
        <taxon>Rhodococcus</taxon>
    </lineage>
</organism>
<proteinExistence type="predicted"/>